<protein>
    <recommendedName>
        <fullName evidence="3">Transposase</fullName>
    </recommendedName>
</protein>
<reference evidence="1 2" key="1">
    <citation type="submission" date="2021-08" db="EMBL/GenBank/DDBJ databases">
        <authorList>
            <person name="Peeters C."/>
        </authorList>
    </citation>
    <scope>NUCLEOTIDE SEQUENCE [LARGE SCALE GENOMIC DNA]</scope>
    <source>
        <strain evidence="1 2">LMG 32289</strain>
    </source>
</reference>
<dbReference type="RefSeq" id="WP_223995084.1">
    <property type="nucleotide sequence ID" value="NZ_CAJZAG010000015.1"/>
</dbReference>
<accession>A0ABM8XZ50</accession>
<evidence type="ECO:0000313" key="2">
    <source>
        <dbReference type="Proteomes" id="UP000706525"/>
    </source>
</evidence>
<dbReference type="Proteomes" id="UP000706525">
    <property type="component" value="Unassembled WGS sequence"/>
</dbReference>
<proteinExistence type="predicted"/>
<evidence type="ECO:0008006" key="3">
    <source>
        <dbReference type="Google" id="ProtNLM"/>
    </source>
</evidence>
<evidence type="ECO:0000313" key="1">
    <source>
        <dbReference type="EMBL" id="CAG9185726.1"/>
    </source>
</evidence>
<sequence>MQIPIEDVLGQTAIVCEIALVLCVYALSPTVRREVQQLLWRGRGAAKARTDADPLDVVIADLPRQGLRHRVDEWRAETRRGGTGLGFEDWLLRIAMPAAVSQSGLRIWQDGHSFVIHHGARYVIFDTVRGTRTFECRIDGRLPVVAFIDDEGRRGPWIMIPKLFTVEEIVSMKPQTLP</sequence>
<organism evidence="1 2">
    <name type="scientific">Cupriavidus pampae</name>
    <dbReference type="NCBI Taxonomy" id="659251"/>
    <lineage>
        <taxon>Bacteria</taxon>
        <taxon>Pseudomonadati</taxon>
        <taxon>Pseudomonadota</taxon>
        <taxon>Betaproteobacteria</taxon>
        <taxon>Burkholderiales</taxon>
        <taxon>Burkholderiaceae</taxon>
        <taxon>Cupriavidus</taxon>
    </lineage>
</organism>
<name>A0ABM8XZ50_9BURK</name>
<gene>
    <name evidence="1" type="ORF">LMG32289_06077</name>
</gene>
<comment type="caution">
    <text evidence="1">The sequence shown here is derived from an EMBL/GenBank/DDBJ whole genome shotgun (WGS) entry which is preliminary data.</text>
</comment>
<dbReference type="EMBL" id="CAJZAG010000015">
    <property type="protein sequence ID" value="CAG9185726.1"/>
    <property type="molecule type" value="Genomic_DNA"/>
</dbReference>
<keyword evidence="2" id="KW-1185">Reference proteome</keyword>